<reference evidence="1 2" key="1">
    <citation type="submission" date="2014-11" db="EMBL/GenBank/DDBJ databases">
        <title>A Rickettsiales Symbiont of Amoebae With Ancient Features.</title>
        <authorList>
            <person name="Schulz F."/>
            <person name="Martijn J."/>
            <person name="Wascher F."/>
            <person name="Kostanjsek R."/>
            <person name="Ettema T.J."/>
            <person name="Horn M."/>
        </authorList>
    </citation>
    <scope>NUCLEOTIDE SEQUENCE [LARGE SCALE GENOMIC DNA]</scope>
    <source>
        <strain evidence="1 2">UWC36</strain>
    </source>
</reference>
<evidence type="ECO:0000313" key="2">
    <source>
        <dbReference type="Proteomes" id="UP000031258"/>
    </source>
</evidence>
<accession>A0A0C1N0S5</accession>
<sequence>MTLKAKFTKLFYPTNIERVKNGNIGGKQRYKGKSCGKNYREGDLRERYTNEQRLRVKWYLEGARIMSIERIEGVPNPL</sequence>
<dbReference type="Proteomes" id="UP000031258">
    <property type="component" value="Unassembled WGS sequence"/>
</dbReference>
<keyword evidence="2" id="KW-1185">Reference proteome</keyword>
<dbReference type="AlphaFoldDB" id="A0A0C1N0S5"/>
<evidence type="ECO:0000313" key="1">
    <source>
        <dbReference type="EMBL" id="KIE05921.1"/>
    </source>
</evidence>
<name>A0A0C1N0S5_9RICK</name>
<proteinExistence type="predicted"/>
<comment type="caution">
    <text evidence="1">The sequence shown here is derived from an EMBL/GenBank/DDBJ whole genome shotgun (WGS) entry which is preliminary data.</text>
</comment>
<organism evidence="1 2">
    <name type="scientific">Candidatus Jidaibacter acanthamoebae</name>
    <dbReference type="NCBI Taxonomy" id="86105"/>
    <lineage>
        <taxon>Bacteria</taxon>
        <taxon>Pseudomonadati</taxon>
        <taxon>Pseudomonadota</taxon>
        <taxon>Alphaproteobacteria</taxon>
        <taxon>Rickettsiales</taxon>
        <taxon>Candidatus Midichloriaceae</taxon>
        <taxon>Candidatus Jidaibacter</taxon>
    </lineage>
</organism>
<gene>
    <name evidence="1" type="ORF">NF27_CG01010</name>
</gene>
<protein>
    <submittedName>
        <fullName evidence="1">Uncharacterized protein</fullName>
    </submittedName>
</protein>
<dbReference type="STRING" id="86105.NF27_CG01010"/>
<dbReference type="EMBL" id="JSWE01000058">
    <property type="protein sequence ID" value="KIE05921.1"/>
    <property type="molecule type" value="Genomic_DNA"/>
</dbReference>